<name>A0A941EJ39_9ACTN</name>
<sequence>MGLYNIVTAPVACRVCGLVSARDLQLHYGAKGMHHYQVGDRLQWGATSGPHEGDPDAPRVWCPCYAETPCPGCGDDDDRPGFALVIEEGVISAVFQAPPGSHYPQTPEWTVLAAAERPIAAADEPEVPDLPAIPATDPAVELQAALCAILGITDHDDKAGSAIKPTRTRILDTVARMRTRLEILTATDPTNTDLRASIDEHIRAGQNIYAVKTIREQLACSISEAVEILNDRFLILRQLRSDD</sequence>
<comment type="caution">
    <text evidence="1">The sequence shown here is derived from an EMBL/GenBank/DDBJ whole genome shotgun (WGS) entry which is preliminary data.</text>
</comment>
<proteinExistence type="predicted"/>
<protein>
    <submittedName>
        <fullName evidence="1">Uncharacterized protein</fullName>
    </submittedName>
</protein>
<organism evidence="1 2">
    <name type="scientific">Actinospica durhamensis</name>
    <dbReference type="NCBI Taxonomy" id="1508375"/>
    <lineage>
        <taxon>Bacteria</taxon>
        <taxon>Bacillati</taxon>
        <taxon>Actinomycetota</taxon>
        <taxon>Actinomycetes</taxon>
        <taxon>Catenulisporales</taxon>
        <taxon>Actinospicaceae</taxon>
        <taxon>Actinospica</taxon>
    </lineage>
</organism>
<reference evidence="1" key="1">
    <citation type="submission" date="2021-04" db="EMBL/GenBank/DDBJ databases">
        <title>Genome based classification of Actinospica acidithermotolerans sp. nov., an actinobacterium isolated from an Indonesian hot spring.</title>
        <authorList>
            <person name="Kusuma A.B."/>
            <person name="Putra K.E."/>
            <person name="Nafisah S."/>
            <person name="Loh J."/>
            <person name="Nouioui I."/>
            <person name="Goodfellow M."/>
        </authorList>
    </citation>
    <scope>NUCLEOTIDE SEQUENCE</scope>
    <source>
        <strain evidence="1">CSCA 57</strain>
    </source>
</reference>
<keyword evidence="2" id="KW-1185">Reference proteome</keyword>
<dbReference type="RefSeq" id="WP_212527971.1">
    <property type="nucleotide sequence ID" value="NZ_JAGSOG010000030.1"/>
</dbReference>
<dbReference type="Proteomes" id="UP000675781">
    <property type="component" value="Unassembled WGS sequence"/>
</dbReference>
<dbReference type="EMBL" id="JAGSOG010000030">
    <property type="protein sequence ID" value="MBR7833450.1"/>
    <property type="molecule type" value="Genomic_DNA"/>
</dbReference>
<gene>
    <name evidence="1" type="ORF">KDL01_09245</name>
</gene>
<dbReference type="AlphaFoldDB" id="A0A941EJ39"/>
<evidence type="ECO:0000313" key="2">
    <source>
        <dbReference type="Proteomes" id="UP000675781"/>
    </source>
</evidence>
<accession>A0A941EJ39</accession>
<evidence type="ECO:0000313" key="1">
    <source>
        <dbReference type="EMBL" id="MBR7833450.1"/>
    </source>
</evidence>